<dbReference type="EMBL" id="PDNB01000178">
    <property type="protein sequence ID" value="PGH00993.1"/>
    <property type="molecule type" value="Genomic_DNA"/>
</dbReference>
<sequence length="670" mass="74906">MAFRFVKLGVVIVALSGLFTAILLFLLIDRNKAVRSLKEIEHVIIFMQENRSWDTYFGTMAGARGFNDPNVQINDGRSVWYQPVDRSMSNDTETLLPWYLGYLGGNWSEAIQCMVAGSNGYRENHASINGGLNNGWARNNTPWSWGYLKRQDLPVQFAIADGWTVGDMYQESQITATNPNRVTLVSGSINAPGSPQALDEGGVYIDNTNTPGCEKPNLNCYPLKWKTIFEFYEAAGVSWQVYQGVDNYDDNPLAWFQQYQDAPPDSVLSRKGMAYLGLDNFYGAAAMGTLPQISFIVGPRELSEHAPYSPSDGGWLQHKILEAVVKGPKYGSSLLIFSYDESGGWGDHVPPYHSPVNTPGEWIEDPYGWFGNIYTGPGVRVPFYIVSPWTRGGRVFTEHADHNSQILFIEEWLSAKGYENITTDEMVHWRRQNMANLVNALDFKNPDLSIPSIPKPKPPHRTPRGEYDGSAYCESRFPKPRPPVPYSSQPETLPNIVEEGYKICAGNLTEGRYLVIESDNGYLLAHNSSGSGGNSTDITTISSKLLSDSDKYRPRDARWIIHYYNNNMTDIETIATNQSSPFLVSSFDRSVWLGQGRRLGSERAAAEPVDILFEAGNGDGKRRGYSMRFTSSFPSDVKNSTDGYISVDGEGRVRVGEKMLFKVVSVTYYD</sequence>
<evidence type="ECO:0000256" key="2">
    <source>
        <dbReference type="SAM" id="Phobius"/>
    </source>
</evidence>
<dbReference type="GO" id="GO:0042578">
    <property type="term" value="F:phosphoric ester hydrolase activity"/>
    <property type="evidence" value="ECO:0007669"/>
    <property type="project" value="UniProtKB-ARBA"/>
</dbReference>
<dbReference type="Proteomes" id="UP000223968">
    <property type="component" value="Unassembled WGS sequence"/>
</dbReference>
<protein>
    <recommendedName>
        <fullName evidence="5">Phospholipase C</fullName>
    </recommendedName>
</protein>
<feature type="transmembrane region" description="Helical" evidence="2">
    <location>
        <begin position="6"/>
        <end position="28"/>
    </location>
</feature>
<dbReference type="AlphaFoldDB" id="A0A2B7WWN9"/>
<dbReference type="STRING" id="1447875.A0A2B7WWN9"/>
<comment type="caution">
    <text evidence="3">The sequence shown here is derived from an EMBL/GenBank/DDBJ whole genome shotgun (WGS) entry which is preliminary data.</text>
</comment>
<dbReference type="PANTHER" id="PTHR31956:SF1">
    <property type="entry name" value="NON-SPECIFIC PHOSPHOLIPASE C1"/>
    <property type="match status" value="1"/>
</dbReference>
<keyword evidence="2" id="KW-0472">Membrane</keyword>
<dbReference type="InterPro" id="IPR007312">
    <property type="entry name" value="Phosphoesterase"/>
</dbReference>
<dbReference type="Gene3D" id="3.40.720.10">
    <property type="entry name" value="Alkaline Phosphatase, subunit A"/>
    <property type="match status" value="1"/>
</dbReference>
<keyword evidence="1" id="KW-0378">Hydrolase</keyword>
<keyword evidence="4" id="KW-1185">Reference proteome</keyword>
<dbReference type="CDD" id="cd16014">
    <property type="entry name" value="PLC"/>
    <property type="match status" value="1"/>
</dbReference>
<name>A0A2B7WWN9_9EURO</name>
<evidence type="ECO:0008006" key="5">
    <source>
        <dbReference type="Google" id="ProtNLM"/>
    </source>
</evidence>
<gene>
    <name evidence="3" type="ORF">AJ79_08057</name>
</gene>
<proteinExistence type="predicted"/>
<keyword evidence="2" id="KW-1133">Transmembrane helix</keyword>
<evidence type="ECO:0000313" key="4">
    <source>
        <dbReference type="Proteomes" id="UP000223968"/>
    </source>
</evidence>
<accession>A0A2B7WWN9</accession>
<dbReference type="OrthoDB" id="5135119at2759"/>
<evidence type="ECO:0000313" key="3">
    <source>
        <dbReference type="EMBL" id="PGH00993.1"/>
    </source>
</evidence>
<dbReference type="InterPro" id="IPR017850">
    <property type="entry name" value="Alkaline_phosphatase_core_sf"/>
</dbReference>
<evidence type="ECO:0000256" key="1">
    <source>
        <dbReference type="ARBA" id="ARBA00022801"/>
    </source>
</evidence>
<reference evidence="3 4" key="1">
    <citation type="submission" date="2017-10" db="EMBL/GenBank/DDBJ databases">
        <title>Comparative genomics in systemic dimorphic fungi from Ajellomycetaceae.</title>
        <authorList>
            <person name="Munoz J.F."/>
            <person name="Mcewen J.G."/>
            <person name="Clay O.K."/>
            <person name="Cuomo C.A."/>
        </authorList>
    </citation>
    <scope>NUCLEOTIDE SEQUENCE [LARGE SCALE GENOMIC DNA]</scope>
    <source>
        <strain evidence="3 4">UAMH5409</strain>
    </source>
</reference>
<organism evidence="3 4">
    <name type="scientific">Helicocarpus griseus UAMH5409</name>
    <dbReference type="NCBI Taxonomy" id="1447875"/>
    <lineage>
        <taxon>Eukaryota</taxon>
        <taxon>Fungi</taxon>
        <taxon>Dikarya</taxon>
        <taxon>Ascomycota</taxon>
        <taxon>Pezizomycotina</taxon>
        <taxon>Eurotiomycetes</taxon>
        <taxon>Eurotiomycetidae</taxon>
        <taxon>Onygenales</taxon>
        <taxon>Ajellomycetaceae</taxon>
        <taxon>Helicocarpus</taxon>
    </lineage>
</organism>
<dbReference type="PANTHER" id="PTHR31956">
    <property type="entry name" value="NON-SPECIFIC PHOSPHOLIPASE C4-RELATED"/>
    <property type="match status" value="1"/>
</dbReference>
<keyword evidence="2" id="KW-0812">Transmembrane</keyword>
<dbReference type="Pfam" id="PF04185">
    <property type="entry name" value="Phosphoesterase"/>
    <property type="match status" value="1"/>
</dbReference>